<name>E4UU98_ARTGP</name>
<evidence type="ECO:0000313" key="2">
    <source>
        <dbReference type="EMBL" id="EFR00865.1"/>
    </source>
</evidence>
<evidence type="ECO:0000256" key="1">
    <source>
        <dbReference type="SAM" id="SignalP"/>
    </source>
</evidence>
<accession>E4UU98</accession>
<dbReference type="eggNOG" id="ENOG502T467">
    <property type="taxonomic scope" value="Eukaryota"/>
</dbReference>
<dbReference type="RefSeq" id="XP_003173695.1">
    <property type="nucleotide sequence ID" value="XM_003173647.1"/>
</dbReference>
<feature type="chain" id="PRO_5003189183" evidence="1">
    <location>
        <begin position="25"/>
        <end position="257"/>
    </location>
</feature>
<evidence type="ECO:0000313" key="3">
    <source>
        <dbReference type="Proteomes" id="UP000002669"/>
    </source>
</evidence>
<dbReference type="OrthoDB" id="4173863at2759"/>
<keyword evidence="1" id="KW-0732">Signal</keyword>
<gene>
    <name evidence="2" type="ORF">MGYG_09035</name>
</gene>
<feature type="signal peptide" evidence="1">
    <location>
        <begin position="1"/>
        <end position="24"/>
    </location>
</feature>
<dbReference type="GeneID" id="10028978"/>
<sequence>MRLLALGYVLVFALFLHRHSRVMLQPLTTSQDSSARCGTPAYESTGQTVARWIANFSPFVGLIHLVLGETLIPRNLGKEGDGIIRSWEEQMEAFRLKLDFTKTTIDSIQTQAEANWPSDETLTLILGIFMNYPEGVGTKLAWLKDTLTSTRATTKSVLFETRVLASDHSATRVAIERIEARQIEEMHAAAADRHARRRMEAKFDRICPFIPAPVRCQANPPVGQRRRLVRRPAPRLAVHRYGRDSYSNLNEFQTAGV</sequence>
<proteinExistence type="predicted"/>
<reference evidence="3" key="1">
    <citation type="journal article" date="2012" name="MBio">
        <title>Comparative genome analysis of Trichophyton rubrum and related dermatophytes reveals candidate genes involved in infection.</title>
        <authorList>
            <person name="Martinez D.A."/>
            <person name="Oliver B.G."/>
            <person name="Graeser Y."/>
            <person name="Goldberg J.M."/>
            <person name="Li W."/>
            <person name="Martinez-Rossi N.M."/>
            <person name="Monod M."/>
            <person name="Shelest E."/>
            <person name="Barton R.C."/>
            <person name="Birch E."/>
            <person name="Brakhage A.A."/>
            <person name="Chen Z."/>
            <person name="Gurr S.J."/>
            <person name="Heiman D."/>
            <person name="Heitman J."/>
            <person name="Kosti I."/>
            <person name="Rossi A."/>
            <person name="Saif S."/>
            <person name="Samalova M."/>
            <person name="Saunders C.W."/>
            <person name="Shea T."/>
            <person name="Summerbell R.C."/>
            <person name="Xu J."/>
            <person name="Young S."/>
            <person name="Zeng Q."/>
            <person name="Birren B.W."/>
            <person name="Cuomo C.A."/>
            <person name="White T.C."/>
        </authorList>
    </citation>
    <scope>NUCLEOTIDE SEQUENCE [LARGE SCALE GENOMIC DNA]</scope>
    <source>
        <strain evidence="3">ATCC MYA-4604 / CBS 118893</strain>
    </source>
</reference>
<protein>
    <submittedName>
        <fullName evidence="2">Uncharacterized protein</fullName>
    </submittedName>
</protein>
<organism evidence="3">
    <name type="scientific">Arthroderma gypseum (strain ATCC MYA-4604 / CBS 118893)</name>
    <name type="common">Microsporum gypseum</name>
    <dbReference type="NCBI Taxonomy" id="535722"/>
    <lineage>
        <taxon>Eukaryota</taxon>
        <taxon>Fungi</taxon>
        <taxon>Dikarya</taxon>
        <taxon>Ascomycota</taxon>
        <taxon>Pezizomycotina</taxon>
        <taxon>Eurotiomycetes</taxon>
        <taxon>Eurotiomycetidae</taxon>
        <taxon>Onygenales</taxon>
        <taxon>Arthrodermataceae</taxon>
        <taxon>Nannizzia</taxon>
    </lineage>
</organism>
<keyword evidence="3" id="KW-1185">Reference proteome</keyword>
<dbReference type="HOGENOM" id="CLU_1081729_0_0_1"/>
<dbReference type="VEuPathDB" id="FungiDB:MGYG_09035"/>
<dbReference type="InParanoid" id="E4UU98"/>
<dbReference type="Proteomes" id="UP000002669">
    <property type="component" value="Unassembled WGS sequence"/>
</dbReference>
<dbReference type="EMBL" id="DS989824">
    <property type="protein sequence ID" value="EFR00865.1"/>
    <property type="molecule type" value="Genomic_DNA"/>
</dbReference>
<dbReference type="AlphaFoldDB" id="E4UU98"/>